<feature type="domain" description="Aldehyde dehydrogenase" evidence="4">
    <location>
        <begin position="16"/>
        <end position="480"/>
    </location>
</feature>
<dbReference type="Pfam" id="PF00171">
    <property type="entry name" value="Aldedh"/>
    <property type="match status" value="1"/>
</dbReference>
<dbReference type="Gene3D" id="3.40.309.10">
    <property type="entry name" value="Aldehyde Dehydrogenase, Chain A, domain 2"/>
    <property type="match status" value="1"/>
</dbReference>
<reference evidence="5 6" key="1">
    <citation type="submission" date="2019-06" db="EMBL/GenBank/DDBJ databases">
        <title>Sequencing the genomes of 1000 actinobacteria strains.</title>
        <authorList>
            <person name="Klenk H.-P."/>
        </authorList>
    </citation>
    <scope>NUCLEOTIDE SEQUENCE [LARGE SCALE GENOMIC DNA]</scope>
    <source>
        <strain evidence="5 6">DSM 8803</strain>
    </source>
</reference>
<keyword evidence="2" id="KW-0560">Oxidoreductase</keyword>
<sequence>MAVRTLTHFIDGAYREGTSGRFADVFNPSTGQVQARVPLASKEELEAAISVAAEAQIAWAASNPQRRIRVLMKFIDLVARDRDALAELISNEHGKTFEDAKGDIQRGIEVVEFALAAPHFLKGEYSSAVGTGIDVYSMRQPLGVVAGITPFNFPAMIPLWKLAPAIASGNSFILKPSERDPSVPLRFGELLQEAGLPAGVFSVVNGDKEAVDTLLDDDRIKAVAFVGSTPIAQYIYERAAANGKRAQCFGGAKNHMIVMPDADLDQVADALIGAGYGSAGERCMAISVAVPVGEETAEALSAKLSERVKHLRVGPAMDPESDYGALVTAEAKARVENYIQIGVDEGATLLADGRGLTVAGHEEGFYVGPTLFDNVTPDMTLYREEIFGPVLIITRADTYEEALALASDHEYGNGVSLYTRDGDTARDFSARVNVGMIGINVPIPVPIAYHTFGGWKKSGFGDLNQHGPDSFRFYTKTKTVTSRWPSGVKEGASFVMPLMD</sequence>
<evidence type="ECO:0000313" key="6">
    <source>
        <dbReference type="Proteomes" id="UP000319094"/>
    </source>
</evidence>
<dbReference type="AlphaFoldDB" id="A0A542Y4C0"/>
<keyword evidence="6" id="KW-1185">Reference proteome</keyword>
<comment type="caution">
    <text evidence="5">The sequence shown here is derived from an EMBL/GenBank/DDBJ whole genome shotgun (WGS) entry which is preliminary data.</text>
</comment>
<dbReference type="GO" id="GO:0006210">
    <property type="term" value="P:thymine catabolic process"/>
    <property type="evidence" value="ECO:0007669"/>
    <property type="project" value="TreeGrafter"/>
</dbReference>
<dbReference type="PROSITE" id="PS00070">
    <property type="entry name" value="ALDEHYDE_DEHYDR_CYS"/>
    <property type="match status" value="1"/>
</dbReference>
<keyword evidence="3" id="KW-0520">NAD</keyword>
<dbReference type="RefSeq" id="WP_141886300.1">
    <property type="nucleotide sequence ID" value="NZ_BAAAUY010000021.1"/>
</dbReference>
<dbReference type="GO" id="GO:0006574">
    <property type="term" value="P:L-valine catabolic process"/>
    <property type="evidence" value="ECO:0007669"/>
    <property type="project" value="TreeGrafter"/>
</dbReference>
<name>A0A542Y4C0_9MICO</name>
<dbReference type="InterPro" id="IPR016163">
    <property type="entry name" value="Ald_DH_C"/>
</dbReference>
<evidence type="ECO:0000259" key="4">
    <source>
        <dbReference type="Pfam" id="PF00171"/>
    </source>
</evidence>
<dbReference type="GO" id="GO:0004491">
    <property type="term" value="F:methylmalonate-semialdehyde dehydrogenase (acylating, NAD) activity"/>
    <property type="evidence" value="ECO:0007669"/>
    <property type="project" value="UniProtKB-EC"/>
</dbReference>
<dbReference type="SUPFAM" id="SSF53720">
    <property type="entry name" value="ALDH-like"/>
    <property type="match status" value="1"/>
</dbReference>
<evidence type="ECO:0000313" key="5">
    <source>
        <dbReference type="EMBL" id="TQL42914.1"/>
    </source>
</evidence>
<dbReference type="InterPro" id="IPR016160">
    <property type="entry name" value="Ald_DH_CS_CYS"/>
</dbReference>
<evidence type="ECO:0000256" key="1">
    <source>
        <dbReference type="ARBA" id="ARBA00013048"/>
    </source>
</evidence>
<dbReference type="Proteomes" id="UP000319094">
    <property type="component" value="Unassembled WGS sequence"/>
</dbReference>
<dbReference type="InterPro" id="IPR016161">
    <property type="entry name" value="Ald_DH/histidinol_DH"/>
</dbReference>
<dbReference type="PANTHER" id="PTHR43866">
    <property type="entry name" value="MALONATE-SEMIALDEHYDE DEHYDROGENASE"/>
    <property type="match status" value="1"/>
</dbReference>
<dbReference type="CDD" id="cd07085">
    <property type="entry name" value="ALDH_F6_MMSDH"/>
    <property type="match status" value="1"/>
</dbReference>
<dbReference type="EC" id="1.2.1.27" evidence="1"/>
<protein>
    <recommendedName>
        <fullName evidence="1">methylmalonate-semialdehyde dehydrogenase (CoA acylating)</fullName>
        <ecNumber evidence="1">1.2.1.27</ecNumber>
    </recommendedName>
</protein>
<gene>
    <name evidence="5" type="ORF">FB468_0924</name>
</gene>
<dbReference type="InterPro" id="IPR015590">
    <property type="entry name" value="Aldehyde_DH_dom"/>
</dbReference>
<dbReference type="InterPro" id="IPR010061">
    <property type="entry name" value="MeMal-semiAld_DH"/>
</dbReference>
<evidence type="ECO:0000256" key="2">
    <source>
        <dbReference type="ARBA" id="ARBA00023002"/>
    </source>
</evidence>
<dbReference type="NCBIfam" id="TIGR01722">
    <property type="entry name" value="MMSDH"/>
    <property type="match status" value="1"/>
</dbReference>
<organism evidence="5 6">
    <name type="scientific">Leucobacter komagatae</name>
    <dbReference type="NCBI Taxonomy" id="55969"/>
    <lineage>
        <taxon>Bacteria</taxon>
        <taxon>Bacillati</taxon>
        <taxon>Actinomycetota</taxon>
        <taxon>Actinomycetes</taxon>
        <taxon>Micrococcales</taxon>
        <taxon>Microbacteriaceae</taxon>
        <taxon>Leucobacter</taxon>
    </lineage>
</organism>
<dbReference type="FunFam" id="3.40.605.10:FF:000003">
    <property type="entry name" value="Methylmalonate-semialdehyde dehydrogenase [acylating]"/>
    <property type="match status" value="1"/>
</dbReference>
<dbReference type="FunFam" id="3.40.309.10:FF:000002">
    <property type="entry name" value="Methylmalonate-semialdehyde dehydrogenase (Acylating)"/>
    <property type="match status" value="1"/>
</dbReference>
<dbReference type="EMBL" id="VFON01000001">
    <property type="protein sequence ID" value="TQL42914.1"/>
    <property type="molecule type" value="Genomic_DNA"/>
</dbReference>
<proteinExistence type="predicted"/>
<dbReference type="PANTHER" id="PTHR43866:SF4">
    <property type="entry name" value="MALONATE-SEMIALDEHYDE DEHYDROGENASE"/>
    <property type="match status" value="1"/>
</dbReference>
<evidence type="ECO:0000256" key="3">
    <source>
        <dbReference type="ARBA" id="ARBA00023027"/>
    </source>
</evidence>
<accession>A0A542Y4C0</accession>
<dbReference type="OrthoDB" id="6882680at2"/>
<dbReference type="InterPro" id="IPR016162">
    <property type="entry name" value="Ald_DH_N"/>
</dbReference>
<dbReference type="Gene3D" id="3.40.605.10">
    <property type="entry name" value="Aldehyde Dehydrogenase, Chain A, domain 1"/>
    <property type="match status" value="1"/>
</dbReference>